<evidence type="ECO:0000313" key="6">
    <source>
        <dbReference type="EMBL" id="ADZ91463.1"/>
    </source>
</evidence>
<evidence type="ECO:0000256" key="3">
    <source>
        <dbReference type="ARBA" id="ARBA00023004"/>
    </source>
</evidence>
<dbReference type="EMBL" id="CP002583">
    <property type="protein sequence ID" value="ADZ91463.1"/>
    <property type="molecule type" value="Genomic_DNA"/>
</dbReference>
<evidence type="ECO:0000259" key="5">
    <source>
        <dbReference type="PROSITE" id="PS51296"/>
    </source>
</evidence>
<keyword evidence="4" id="KW-0411">Iron-sulfur</keyword>
<keyword evidence="1" id="KW-0001">2Fe-2S</keyword>
<dbReference type="GO" id="GO:0046872">
    <property type="term" value="F:metal ion binding"/>
    <property type="evidence" value="ECO:0007669"/>
    <property type="project" value="UniProtKB-KW"/>
</dbReference>
<dbReference type="KEGG" id="mme:Marme_2221"/>
<dbReference type="GO" id="GO:0051537">
    <property type="term" value="F:2 iron, 2 sulfur cluster binding"/>
    <property type="evidence" value="ECO:0007669"/>
    <property type="project" value="UniProtKB-KW"/>
</dbReference>
<dbReference type="HOGENOM" id="CLU_055690_4_3_6"/>
<evidence type="ECO:0000313" key="7">
    <source>
        <dbReference type="Proteomes" id="UP000001062"/>
    </source>
</evidence>
<accession>F2K4S0</accession>
<dbReference type="STRING" id="717774.Marme_2221"/>
<keyword evidence="7" id="KW-1185">Reference proteome</keyword>
<reference evidence="6 7" key="1">
    <citation type="journal article" date="2012" name="Stand. Genomic Sci.">
        <title>Complete genome sequence of the melanogenic marine bacterium Marinomonas mediterranea type strain (MMB-1(T)).</title>
        <authorList>
            <person name="Lucas-Elio P."/>
            <person name="Goodwin L."/>
            <person name="Woyke T."/>
            <person name="Pitluck S."/>
            <person name="Nolan M."/>
            <person name="Kyrpides N.C."/>
            <person name="Detter J.C."/>
            <person name="Copeland A."/>
            <person name="Teshima H."/>
            <person name="Bruce D."/>
            <person name="Detter C."/>
            <person name="Tapia R."/>
            <person name="Han S."/>
            <person name="Land M.L."/>
            <person name="Ivanova N."/>
            <person name="Mikhailova N."/>
            <person name="Johnston A.W."/>
            <person name="Sanchez-Amat A."/>
        </authorList>
    </citation>
    <scope>NUCLEOTIDE SEQUENCE [LARGE SCALE GENOMIC DNA]</scope>
    <source>
        <strain evidence="7">ATCC 700492 / JCM 21426 / NBRC 103028 / MMB-1</strain>
    </source>
</reference>
<sequence length="125" mass="13973">MSKSASQCHFLCHIDEIENDSSKGFIENENGQDAIFIVKKNDKLYGWKNACPHVQGAPMAWRKDQYLNTQKTHLTCFAHGALFEPTTGLCIQGPCLGKTLEKVELFVSSEGVISILELKNKNKES</sequence>
<dbReference type="AlphaFoldDB" id="F2K4S0"/>
<evidence type="ECO:0000256" key="1">
    <source>
        <dbReference type="ARBA" id="ARBA00022714"/>
    </source>
</evidence>
<organism evidence="6 7">
    <name type="scientific">Marinomonas mediterranea (strain ATCC 700492 / JCM 21426 / NBRC 103028 / MMB-1)</name>
    <dbReference type="NCBI Taxonomy" id="717774"/>
    <lineage>
        <taxon>Bacteria</taxon>
        <taxon>Pseudomonadati</taxon>
        <taxon>Pseudomonadota</taxon>
        <taxon>Gammaproteobacteria</taxon>
        <taxon>Oceanospirillales</taxon>
        <taxon>Oceanospirillaceae</taxon>
        <taxon>Marinomonas</taxon>
    </lineage>
</organism>
<keyword evidence="2" id="KW-0479">Metal-binding</keyword>
<dbReference type="CDD" id="cd03467">
    <property type="entry name" value="Rieske"/>
    <property type="match status" value="1"/>
</dbReference>
<gene>
    <name evidence="6" type="ordered locus">Marme_2221</name>
</gene>
<dbReference type="Gene3D" id="2.102.10.10">
    <property type="entry name" value="Rieske [2Fe-2S] iron-sulphur domain"/>
    <property type="match status" value="1"/>
</dbReference>
<dbReference type="PROSITE" id="PS51296">
    <property type="entry name" value="RIESKE"/>
    <property type="match status" value="1"/>
</dbReference>
<dbReference type="OrthoDB" id="9794779at2"/>
<dbReference type="SUPFAM" id="SSF50022">
    <property type="entry name" value="ISP domain"/>
    <property type="match status" value="1"/>
</dbReference>
<dbReference type="PATRIC" id="fig|717774.3.peg.2288"/>
<dbReference type="PANTHER" id="PTHR40261:SF1">
    <property type="entry name" value="RIESKE DOMAIN-CONTAINING PROTEIN"/>
    <property type="match status" value="1"/>
</dbReference>
<proteinExistence type="predicted"/>
<name>F2K4S0_MARM1</name>
<keyword evidence="3" id="KW-0408">Iron</keyword>
<dbReference type="Proteomes" id="UP000001062">
    <property type="component" value="Chromosome"/>
</dbReference>
<protein>
    <submittedName>
        <fullName evidence="6">Rieske (2Fe-2S) iron-sulfur domain</fullName>
    </submittedName>
</protein>
<dbReference type="InterPro" id="IPR036922">
    <property type="entry name" value="Rieske_2Fe-2S_sf"/>
</dbReference>
<dbReference type="PANTHER" id="PTHR40261">
    <property type="match status" value="1"/>
</dbReference>
<evidence type="ECO:0000256" key="4">
    <source>
        <dbReference type="ARBA" id="ARBA00023014"/>
    </source>
</evidence>
<dbReference type="eggNOG" id="COG2146">
    <property type="taxonomic scope" value="Bacteria"/>
</dbReference>
<dbReference type="InterPro" id="IPR017941">
    <property type="entry name" value="Rieske_2Fe-2S"/>
</dbReference>
<feature type="domain" description="Rieske" evidence="5">
    <location>
        <begin position="9"/>
        <end position="95"/>
    </location>
</feature>
<dbReference type="RefSeq" id="WP_013661368.1">
    <property type="nucleotide sequence ID" value="NC_015276.1"/>
</dbReference>
<dbReference type="Pfam" id="PF00355">
    <property type="entry name" value="Rieske"/>
    <property type="match status" value="1"/>
</dbReference>
<evidence type="ECO:0000256" key="2">
    <source>
        <dbReference type="ARBA" id="ARBA00022723"/>
    </source>
</evidence>